<keyword evidence="6" id="KW-1185">Reference proteome</keyword>
<dbReference type="InterPro" id="IPR013783">
    <property type="entry name" value="Ig-like_fold"/>
</dbReference>
<dbReference type="Proteomes" id="UP001500466">
    <property type="component" value="Unassembled WGS sequence"/>
</dbReference>
<keyword evidence="3" id="KW-0812">Transmembrane</keyword>
<protein>
    <recommendedName>
        <fullName evidence="4">GH16 domain-containing protein</fullName>
    </recommendedName>
</protein>
<gene>
    <name evidence="5" type="ORF">GCM10023205_67220</name>
</gene>
<dbReference type="SUPFAM" id="SSF49899">
    <property type="entry name" value="Concanavalin A-like lectins/glucanases"/>
    <property type="match status" value="1"/>
</dbReference>
<dbReference type="Gene3D" id="2.60.120.200">
    <property type="match status" value="1"/>
</dbReference>
<dbReference type="CDD" id="cd08023">
    <property type="entry name" value="GH16_laminarinase_like"/>
    <property type="match status" value="1"/>
</dbReference>
<keyword evidence="3" id="KW-1133">Transmembrane helix</keyword>
<proteinExistence type="inferred from homology"/>
<dbReference type="PANTHER" id="PTHR10963">
    <property type="entry name" value="GLYCOSYL HYDROLASE-RELATED"/>
    <property type="match status" value="1"/>
</dbReference>
<accession>A0ABP9I407</accession>
<evidence type="ECO:0000256" key="2">
    <source>
        <dbReference type="SAM" id="MobiDB-lite"/>
    </source>
</evidence>
<dbReference type="PROSITE" id="PS51762">
    <property type="entry name" value="GH16_2"/>
    <property type="match status" value="1"/>
</dbReference>
<evidence type="ECO:0000313" key="6">
    <source>
        <dbReference type="Proteomes" id="UP001500466"/>
    </source>
</evidence>
<evidence type="ECO:0000256" key="1">
    <source>
        <dbReference type="ARBA" id="ARBA00006865"/>
    </source>
</evidence>
<dbReference type="Pfam" id="PF00722">
    <property type="entry name" value="Glyco_hydro_16"/>
    <property type="match status" value="1"/>
</dbReference>
<dbReference type="PANTHER" id="PTHR10963:SF55">
    <property type="entry name" value="GLYCOSIDE HYDROLASE FAMILY 16 PROTEIN"/>
    <property type="match status" value="1"/>
</dbReference>
<feature type="region of interest" description="Disordered" evidence="2">
    <location>
        <begin position="1"/>
        <end position="20"/>
    </location>
</feature>
<dbReference type="InterPro" id="IPR000757">
    <property type="entry name" value="Beta-glucanase-like"/>
</dbReference>
<comment type="caution">
    <text evidence="5">The sequence shown here is derived from an EMBL/GenBank/DDBJ whole genome shotgun (WGS) entry which is preliminary data.</text>
</comment>
<reference evidence="6" key="1">
    <citation type="journal article" date="2019" name="Int. J. Syst. Evol. Microbiol.">
        <title>The Global Catalogue of Microorganisms (GCM) 10K type strain sequencing project: providing services to taxonomists for standard genome sequencing and annotation.</title>
        <authorList>
            <consortium name="The Broad Institute Genomics Platform"/>
            <consortium name="The Broad Institute Genome Sequencing Center for Infectious Disease"/>
            <person name="Wu L."/>
            <person name="Ma J."/>
        </authorList>
    </citation>
    <scope>NUCLEOTIDE SEQUENCE [LARGE SCALE GENOMIC DNA]</scope>
    <source>
        <strain evidence="6">JCM 17986</strain>
    </source>
</reference>
<keyword evidence="3" id="KW-0472">Membrane</keyword>
<feature type="domain" description="GH16" evidence="4">
    <location>
        <begin position="64"/>
        <end position="317"/>
    </location>
</feature>
<feature type="region of interest" description="Disordered" evidence="2">
    <location>
        <begin position="319"/>
        <end position="389"/>
    </location>
</feature>
<organism evidence="5 6">
    <name type="scientific">Yinghuangia aomiensis</name>
    <dbReference type="NCBI Taxonomy" id="676205"/>
    <lineage>
        <taxon>Bacteria</taxon>
        <taxon>Bacillati</taxon>
        <taxon>Actinomycetota</taxon>
        <taxon>Actinomycetes</taxon>
        <taxon>Kitasatosporales</taxon>
        <taxon>Streptomycetaceae</taxon>
        <taxon>Yinghuangia</taxon>
    </lineage>
</organism>
<feature type="compositionally biased region" description="Low complexity" evidence="2">
    <location>
        <begin position="333"/>
        <end position="375"/>
    </location>
</feature>
<feature type="transmembrane region" description="Helical" evidence="3">
    <location>
        <begin position="22"/>
        <end position="44"/>
    </location>
</feature>
<sequence length="499" mass="53080">MSRRAIHSAGDGGTPPPRRTKWWGVAVATVVLVSAPIIIVANAVSGGGRHNTGRTPQHVAERVDHPGWQSYWFDEFDGTELDAGKWMTCLSGYDTTKPCKGPTNGEQQKYTPAQVTVSDGSLHLAAERKPVDGLPFSSGAVSTDARAGEPLENSRALFSPGVYIEARVRLARGVAMRSAMSLTPMVPQEPHRPEIDVFEFGGEQSLAQARLHAAGPCRVELGEVRSADECYGELTRASNYFVDDYRIFGVNWQDDKLTYYADGKPILTVVGDAVPRERMYLIFNLAVGGIMGGDTRHAPDSAAMSVDYVRAWRGSGEAPVGAANDGNGANPKSTVSGASPTSATPSTTPSTSAPPAGTTASPSAGQPTHSTAAATPAPPPAVTSQPAQSGEPWLEVLAPAAGSTVSGTITVTVRVHGDLSRVQEVSFYVNEKNCSSPKVNAVWVGYDVDMESDGLYSYKLDTRRLSNGCNTISTNGVDIENNEHYWPQNRLHVNVNVAN</sequence>
<evidence type="ECO:0000259" key="4">
    <source>
        <dbReference type="PROSITE" id="PS51762"/>
    </source>
</evidence>
<dbReference type="Gene3D" id="2.60.40.10">
    <property type="entry name" value="Immunoglobulins"/>
    <property type="match status" value="1"/>
</dbReference>
<dbReference type="InterPro" id="IPR050546">
    <property type="entry name" value="Glycosyl_Hydrlase_16"/>
</dbReference>
<evidence type="ECO:0000256" key="3">
    <source>
        <dbReference type="SAM" id="Phobius"/>
    </source>
</evidence>
<comment type="similarity">
    <text evidence="1">Belongs to the glycosyl hydrolase 16 family.</text>
</comment>
<dbReference type="InterPro" id="IPR013320">
    <property type="entry name" value="ConA-like_dom_sf"/>
</dbReference>
<name>A0ABP9I407_9ACTN</name>
<evidence type="ECO:0000313" key="5">
    <source>
        <dbReference type="EMBL" id="GAA4987096.1"/>
    </source>
</evidence>
<dbReference type="Pfam" id="PF17957">
    <property type="entry name" value="Big_7"/>
    <property type="match status" value="1"/>
</dbReference>
<dbReference type="EMBL" id="BAABHS010000033">
    <property type="protein sequence ID" value="GAA4987096.1"/>
    <property type="molecule type" value="Genomic_DNA"/>
</dbReference>